<dbReference type="AlphaFoldDB" id="A0A9P6EIQ1"/>
<evidence type="ECO:0000313" key="6">
    <source>
        <dbReference type="Proteomes" id="UP000807306"/>
    </source>
</evidence>
<dbReference type="InterPro" id="IPR029030">
    <property type="entry name" value="Caspase-like_dom_sf"/>
</dbReference>
<evidence type="ECO:0000256" key="3">
    <source>
        <dbReference type="ARBA" id="ARBA00022807"/>
    </source>
</evidence>
<dbReference type="Proteomes" id="UP000807306">
    <property type="component" value="Unassembled WGS sequence"/>
</dbReference>
<dbReference type="GO" id="GO:0006508">
    <property type="term" value="P:proteolysis"/>
    <property type="evidence" value="ECO:0007669"/>
    <property type="project" value="InterPro"/>
</dbReference>
<dbReference type="PANTHER" id="PTHR48104:SF30">
    <property type="entry name" value="METACASPASE-1"/>
    <property type="match status" value="1"/>
</dbReference>
<feature type="domain" description="Peptidase C14 caspase" evidence="4">
    <location>
        <begin position="2"/>
        <end position="255"/>
    </location>
</feature>
<evidence type="ECO:0000256" key="2">
    <source>
        <dbReference type="ARBA" id="ARBA00022703"/>
    </source>
</evidence>
<dbReference type="Pfam" id="PF00656">
    <property type="entry name" value="Peptidase_C14"/>
    <property type="match status" value="1"/>
</dbReference>
<dbReference type="GO" id="GO:0005737">
    <property type="term" value="C:cytoplasm"/>
    <property type="evidence" value="ECO:0007669"/>
    <property type="project" value="TreeGrafter"/>
</dbReference>
<dbReference type="InterPro" id="IPR011600">
    <property type="entry name" value="Pept_C14_caspase"/>
</dbReference>
<comment type="caution">
    <text evidence="5">The sequence shown here is derived from an EMBL/GenBank/DDBJ whole genome shotgun (WGS) entry which is preliminary data.</text>
</comment>
<comment type="similarity">
    <text evidence="1">Belongs to the peptidase C14B family.</text>
</comment>
<evidence type="ECO:0000313" key="5">
    <source>
        <dbReference type="EMBL" id="KAF9529618.1"/>
    </source>
</evidence>
<protein>
    <submittedName>
        <fullName evidence="5">Caspase domain-containing protein</fullName>
    </submittedName>
</protein>
<sequence length="540" mass="60608">MFALIIGIDLYGDQRIDNLQGAVNDARAMKEYLEQDLGVPPDRIIYLKNELATREAIFKAFKEFRNLPALVSGSPVLIYFAGHGVRVIDNDVKEAMEAIIPYDCDGFWSGNIHPILDKTISSLVESIYNKVGNNITFISDCCHSGSMTRGGEPNIRGVHVPLSYLYPTNLDIEHIYEALPYGSDAPSEQTHVLLAACGAKELAREAFSANKWHGEFTRALLHLLKSTSIYRLTPDDILFRLANGAVSHQSPQCRGQNSSRYFFTGGAPLRWYRVAYNASEHIYELNGGLSHGISEGAVFRIFSDRNANQFIGLATATRIKPFQSSLKPDHPVTQEGFALLYRVGDFVRPTVFIDEQLQGSHPISRALDVVSRQEECLYPTRAKHRQSCLLLREEVDGTVTLANLDNLLSFPHSPHYLSTYIPAYDHKIRNILAHVAQFFYHLRNVSPEADQAFGIGLEFLKVAEVIRAPKSRLRYLPPGENLLQAGTVSVIASKTAQYGFRLKNNSDRDWFVTVLYFDGAQHTIVEGFTKRIVLSLEREN</sequence>
<accession>A0A9P6EIQ1</accession>
<gene>
    <name evidence="5" type="ORF">CPB83DRAFT_835021</name>
</gene>
<evidence type="ECO:0000256" key="1">
    <source>
        <dbReference type="ARBA" id="ARBA00009005"/>
    </source>
</evidence>
<dbReference type="OrthoDB" id="10255174at2759"/>
<dbReference type="GO" id="GO:0004197">
    <property type="term" value="F:cysteine-type endopeptidase activity"/>
    <property type="evidence" value="ECO:0007669"/>
    <property type="project" value="InterPro"/>
</dbReference>
<keyword evidence="2" id="KW-0053">Apoptosis</keyword>
<organism evidence="5 6">
    <name type="scientific">Crepidotus variabilis</name>
    <dbReference type="NCBI Taxonomy" id="179855"/>
    <lineage>
        <taxon>Eukaryota</taxon>
        <taxon>Fungi</taxon>
        <taxon>Dikarya</taxon>
        <taxon>Basidiomycota</taxon>
        <taxon>Agaricomycotina</taxon>
        <taxon>Agaricomycetes</taxon>
        <taxon>Agaricomycetidae</taxon>
        <taxon>Agaricales</taxon>
        <taxon>Agaricineae</taxon>
        <taxon>Crepidotaceae</taxon>
        <taxon>Crepidotus</taxon>
    </lineage>
</organism>
<dbReference type="Gene3D" id="3.40.50.1460">
    <property type="match status" value="1"/>
</dbReference>
<evidence type="ECO:0000259" key="4">
    <source>
        <dbReference type="Pfam" id="PF00656"/>
    </source>
</evidence>
<proteinExistence type="inferred from homology"/>
<dbReference type="SUPFAM" id="SSF52129">
    <property type="entry name" value="Caspase-like"/>
    <property type="match status" value="1"/>
</dbReference>
<keyword evidence="3" id="KW-0788">Thiol protease</keyword>
<keyword evidence="3" id="KW-0378">Hydrolase</keyword>
<reference evidence="5" key="1">
    <citation type="submission" date="2020-11" db="EMBL/GenBank/DDBJ databases">
        <authorList>
            <consortium name="DOE Joint Genome Institute"/>
            <person name="Ahrendt S."/>
            <person name="Riley R."/>
            <person name="Andreopoulos W."/>
            <person name="Labutti K."/>
            <person name="Pangilinan J."/>
            <person name="Ruiz-Duenas F.J."/>
            <person name="Barrasa J.M."/>
            <person name="Sanchez-Garcia M."/>
            <person name="Camarero S."/>
            <person name="Miyauchi S."/>
            <person name="Serrano A."/>
            <person name="Linde D."/>
            <person name="Babiker R."/>
            <person name="Drula E."/>
            <person name="Ayuso-Fernandez I."/>
            <person name="Pacheco R."/>
            <person name="Padilla G."/>
            <person name="Ferreira P."/>
            <person name="Barriuso J."/>
            <person name="Kellner H."/>
            <person name="Castanera R."/>
            <person name="Alfaro M."/>
            <person name="Ramirez L."/>
            <person name="Pisabarro A.G."/>
            <person name="Kuo A."/>
            <person name="Tritt A."/>
            <person name="Lipzen A."/>
            <person name="He G."/>
            <person name="Yan M."/>
            <person name="Ng V."/>
            <person name="Cullen D."/>
            <person name="Martin F."/>
            <person name="Rosso M.-N."/>
            <person name="Henrissat B."/>
            <person name="Hibbett D."/>
            <person name="Martinez A.T."/>
            <person name="Grigoriev I.V."/>
        </authorList>
    </citation>
    <scope>NUCLEOTIDE SEQUENCE</scope>
    <source>
        <strain evidence="5">CBS 506.95</strain>
    </source>
</reference>
<dbReference type="EMBL" id="MU157845">
    <property type="protein sequence ID" value="KAF9529618.1"/>
    <property type="molecule type" value="Genomic_DNA"/>
</dbReference>
<keyword evidence="6" id="KW-1185">Reference proteome</keyword>
<name>A0A9P6EIQ1_9AGAR</name>
<dbReference type="InterPro" id="IPR050452">
    <property type="entry name" value="Metacaspase"/>
</dbReference>
<keyword evidence="3" id="KW-0645">Protease</keyword>
<dbReference type="PANTHER" id="PTHR48104">
    <property type="entry name" value="METACASPASE-4"/>
    <property type="match status" value="1"/>
</dbReference>
<dbReference type="GO" id="GO:0006915">
    <property type="term" value="P:apoptotic process"/>
    <property type="evidence" value="ECO:0007669"/>
    <property type="project" value="UniProtKB-KW"/>
</dbReference>